<name>A0A8S3T2S0_MYTED</name>
<evidence type="ECO:0008006" key="3">
    <source>
        <dbReference type="Google" id="ProtNLM"/>
    </source>
</evidence>
<protein>
    <recommendedName>
        <fullName evidence="3">SAP domain-containing protein</fullName>
    </recommendedName>
</protein>
<organism evidence="1 2">
    <name type="scientific">Mytilus edulis</name>
    <name type="common">Blue mussel</name>
    <dbReference type="NCBI Taxonomy" id="6550"/>
    <lineage>
        <taxon>Eukaryota</taxon>
        <taxon>Metazoa</taxon>
        <taxon>Spiralia</taxon>
        <taxon>Lophotrochozoa</taxon>
        <taxon>Mollusca</taxon>
        <taxon>Bivalvia</taxon>
        <taxon>Autobranchia</taxon>
        <taxon>Pteriomorphia</taxon>
        <taxon>Mytilida</taxon>
        <taxon>Mytiloidea</taxon>
        <taxon>Mytilidae</taxon>
        <taxon>Mytilinae</taxon>
        <taxon>Mytilus</taxon>
    </lineage>
</organism>
<sequence length="840" mass="97447">MSDEFTAYCKLKLDKDLKPAISNALSPHLHKDFLSRGEISLTLEIKNNFISEIHKTKTKFSDYKYIEILNTQISTFQLKGTDRLEERLKKTAERVSYQYKTKFRCGRKRSSFNEGITKIAVYDSELQDVTSLSYRLSKFEEDKIELSIRCKELHKQLLSEEKQRSRGNADYQKLETITEKLKRENDSLHKCLDLLEKHHISSVGGKPVGDLGKSQRYAKMQTLKTQSAKALWFAETYGLTPKNLVFETEHGEDINIRFGEQTESQSENDEIRLKEILFLLDKFAISDQAYHEIAMKTNDLPKFYLIKNCRDKFNEGIQLERTPGNVPGAFLNFRSEVENAIKQKFNDVPTDDAQKKVRIKVSGDGTKVSRISNYVVMSFSLIDDETSLSSLHQKTLAIVKCTENYENIRSSLKPLFDDINELYSEGTILIEDRQYEIEVFFGGDMKFVQLCLGLSSAIAEYACPWCKVSKMERSDFSKSWNFYHLEEHRRSIAEINLISKNSKKQFSVKNPPLIQIDPNHIVPDELHLTMRVFDVLLRNLIDDAAEKDDRAAAVGNKTDYLESLVKSIRSCGVSFNIWTPKSGRCERDWTSLRGDDMKKIMKNLPEKLMFCIHNNTHDQTVKLWNDFSSILRLINSPAVELKTPEFVFNMCKKWASDFIEIGKERNGYRPENITPYIHTLVYHIPFYVSNYGQIRKFSGQAVEKVNDSIKTIYQKKTNKMDCTIDTIKVRKRIENLCSEMERERRNYVKKNDDWWEHHIRVTRAQKKENVSKEIQAADEKFHVSTVNSVNSSLSTDEVVDFEDLSVEEIKQKLLAFGIKTKLRKKEKLVVLLKETVGGRK</sequence>
<accession>A0A8S3T2S0</accession>
<dbReference type="OrthoDB" id="10037925at2759"/>
<comment type="caution">
    <text evidence="1">The sequence shown here is derived from an EMBL/GenBank/DDBJ whole genome shotgun (WGS) entry which is preliminary data.</text>
</comment>
<dbReference type="PANTHER" id="PTHR31424:SF3">
    <property type="entry name" value="RING-TYPE DOMAIN-CONTAINING PROTEIN"/>
    <property type="match status" value="1"/>
</dbReference>
<dbReference type="Proteomes" id="UP000683360">
    <property type="component" value="Unassembled WGS sequence"/>
</dbReference>
<keyword evidence="2" id="KW-1185">Reference proteome</keyword>
<gene>
    <name evidence="1" type="ORF">MEDL_41148</name>
</gene>
<evidence type="ECO:0000313" key="1">
    <source>
        <dbReference type="EMBL" id="CAG2228180.1"/>
    </source>
</evidence>
<evidence type="ECO:0000313" key="2">
    <source>
        <dbReference type="Proteomes" id="UP000683360"/>
    </source>
</evidence>
<proteinExistence type="predicted"/>
<reference evidence="1" key="1">
    <citation type="submission" date="2021-03" db="EMBL/GenBank/DDBJ databases">
        <authorList>
            <person name="Bekaert M."/>
        </authorList>
    </citation>
    <scope>NUCLEOTIDE SEQUENCE</scope>
</reference>
<dbReference type="EMBL" id="CAJPWZ010001990">
    <property type="protein sequence ID" value="CAG2228180.1"/>
    <property type="molecule type" value="Genomic_DNA"/>
</dbReference>
<dbReference type="AlphaFoldDB" id="A0A8S3T2S0"/>
<dbReference type="PANTHER" id="PTHR31424">
    <property type="entry name" value="PROTEIN CBG23806"/>
    <property type="match status" value="1"/>
</dbReference>